<evidence type="ECO:0000313" key="2">
    <source>
        <dbReference type="EMBL" id="MFD1747484.1"/>
    </source>
</evidence>
<protein>
    <submittedName>
        <fullName evidence="2">Tetratricopeptide repeat protein</fullName>
    </submittedName>
</protein>
<dbReference type="InterPro" id="IPR019734">
    <property type="entry name" value="TPR_rpt"/>
</dbReference>
<gene>
    <name evidence="2" type="ORF">ACFSE1_18600</name>
</gene>
<feature type="region of interest" description="Disordered" evidence="1">
    <location>
        <begin position="557"/>
        <end position="585"/>
    </location>
</feature>
<dbReference type="EMBL" id="JBHUEQ010000039">
    <property type="protein sequence ID" value="MFD1747484.1"/>
    <property type="molecule type" value="Genomic_DNA"/>
</dbReference>
<feature type="compositionally biased region" description="Low complexity" evidence="1">
    <location>
        <begin position="88"/>
        <end position="113"/>
    </location>
</feature>
<accession>A0ABW4M8F6</accession>
<dbReference type="Pfam" id="PF13432">
    <property type="entry name" value="TPR_16"/>
    <property type="match status" value="2"/>
</dbReference>
<comment type="caution">
    <text evidence="2">The sequence shown here is derived from an EMBL/GenBank/DDBJ whole genome shotgun (WGS) entry which is preliminary data.</text>
</comment>
<sequence length="749" mass="81261">MYLKLPITLLAVAAVGGGVATSLRQNQPDSLPAQEWQSTSSERQARIRMAPPLEDPAAVAEQIRTAQAKPVTETPVTAPASGQGNDLSQAQPSEAVAQQPQAAPPGAAAQTSAVQSDAAQPDLSALRYFAARGDTARLQAEIARLRSLYPNWTPPDDPLAVPVGRDERLEAMWKLYADGKYAEVRKAIADRQAQEAGWQPPQDLLERLNVAETRVRLVNASDLKQYETVIDLAARTPSLRTCSDVDVLWRLGEAFTSTDRQDRALAVYRYILENCDDKDQRIATAQKASTLLSADAFAPLLALERNDEFASVRDDLARNRVAQANEKPGSNVPTEDLQRLRTLAERDGQVTDALLLGWYSLRHNDIAAAEKWFRSARAAEDSASASQGLALALIQLKRAAEAEEVMYKWRNNSEEATATYLATTANLLAGEPPPRVSEAVLARVAEMVFEKKYVPTAQQLGWYARAFNQPQTAAQWFETALSWKADDEPSAYGLAITRQQLNDRAGVAEIQRVWATRSQRIATLGMLTNAPPPNVAAAVPQEPIVAQQPRTVAVAARGAPTQPRVARRSAPAAASTRSSCTGNFNQVDLSPPAALGQGWCLMDLNRPLEAANAFETALSSSDNKVRQDAAYGQSLAYLRLGLTSKAAVAAAKAPQQPGRSAELQVAILADRANAAFNSGRFREAIVYLDQRAMFQPEPTDLMVLRAYALMKLGRASDALRIFEAVAETGNRDAARGKGEARIALGLREN</sequence>
<dbReference type="RefSeq" id="WP_377404849.1">
    <property type="nucleotide sequence ID" value="NZ_JBHUEQ010000039.1"/>
</dbReference>
<dbReference type="Proteomes" id="UP001597322">
    <property type="component" value="Unassembled WGS sequence"/>
</dbReference>
<feature type="compositionally biased region" description="Low complexity" evidence="1">
    <location>
        <begin position="568"/>
        <end position="579"/>
    </location>
</feature>
<evidence type="ECO:0000256" key="1">
    <source>
        <dbReference type="SAM" id="MobiDB-lite"/>
    </source>
</evidence>
<dbReference type="SMART" id="SM00028">
    <property type="entry name" value="TPR"/>
    <property type="match status" value="4"/>
</dbReference>
<name>A0ABW4M8F6_9HYPH</name>
<dbReference type="SUPFAM" id="SSF48452">
    <property type="entry name" value="TPR-like"/>
    <property type="match status" value="1"/>
</dbReference>
<proteinExistence type="predicted"/>
<evidence type="ECO:0000313" key="3">
    <source>
        <dbReference type="Proteomes" id="UP001597322"/>
    </source>
</evidence>
<organism evidence="2 3">
    <name type="scientific">Rhizobium helianthi</name>
    <dbReference type="NCBI Taxonomy" id="1132695"/>
    <lineage>
        <taxon>Bacteria</taxon>
        <taxon>Pseudomonadati</taxon>
        <taxon>Pseudomonadota</taxon>
        <taxon>Alphaproteobacteria</taxon>
        <taxon>Hyphomicrobiales</taxon>
        <taxon>Rhizobiaceae</taxon>
        <taxon>Rhizobium/Agrobacterium group</taxon>
        <taxon>Rhizobium</taxon>
    </lineage>
</organism>
<dbReference type="InterPro" id="IPR011990">
    <property type="entry name" value="TPR-like_helical_dom_sf"/>
</dbReference>
<dbReference type="Gene3D" id="1.25.40.10">
    <property type="entry name" value="Tetratricopeptide repeat domain"/>
    <property type="match status" value="2"/>
</dbReference>
<feature type="region of interest" description="Disordered" evidence="1">
    <location>
        <begin position="26"/>
        <end position="116"/>
    </location>
</feature>
<reference evidence="3" key="1">
    <citation type="journal article" date="2019" name="Int. J. Syst. Evol. Microbiol.">
        <title>The Global Catalogue of Microorganisms (GCM) 10K type strain sequencing project: providing services to taxonomists for standard genome sequencing and annotation.</title>
        <authorList>
            <consortium name="The Broad Institute Genomics Platform"/>
            <consortium name="The Broad Institute Genome Sequencing Center for Infectious Disease"/>
            <person name="Wu L."/>
            <person name="Ma J."/>
        </authorList>
    </citation>
    <scope>NUCLEOTIDE SEQUENCE [LARGE SCALE GENOMIC DNA]</scope>
    <source>
        <strain evidence="3">CG52</strain>
    </source>
</reference>
<keyword evidence="3" id="KW-1185">Reference proteome</keyword>
<feature type="compositionally biased region" description="Polar residues" evidence="1">
    <location>
        <begin position="26"/>
        <end position="42"/>
    </location>
</feature>